<name>A0A7W3JLX9_9MICO</name>
<dbReference type="RefSeq" id="WP_167044113.1">
    <property type="nucleotide sequence ID" value="NZ_JAAOZB010000001.1"/>
</dbReference>
<evidence type="ECO:0000313" key="2">
    <source>
        <dbReference type="EMBL" id="MBA8815221.1"/>
    </source>
</evidence>
<proteinExistence type="predicted"/>
<dbReference type="AlphaFoldDB" id="A0A7W3JLX9"/>
<protein>
    <submittedName>
        <fullName evidence="2">Uncharacterized protein</fullName>
    </submittedName>
</protein>
<accession>A0A7W3JLX9</accession>
<dbReference type="EMBL" id="JACGWY010000001">
    <property type="protein sequence ID" value="MBA8815221.1"/>
    <property type="molecule type" value="Genomic_DNA"/>
</dbReference>
<organism evidence="2 3">
    <name type="scientific">Microbacterium halimionae</name>
    <dbReference type="NCBI Taxonomy" id="1526413"/>
    <lineage>
        <taxon>Bacteria</taxon>
        <taxon>Bacillati</taxon>
        <taxon>Actinomycetota</taxon>
        <taxon>Actinomycetes</taxon>
        <taxon>Micrococcales</taxon>
        <taxon>Microbacteriaceae</taxon>
        <taxon>Microbacterium</taxon>
    </lineage>
</organism>
<evidence type="ECO:0000313" key="3">
    <source>
        <dbReference type="Proteomes" id="UP000526083"/>
    </source>
</evidence>
<evidence type="ECO:0000256" key="1">
    <source>
        <dbReference type="SAM" id="MobiDB-lite"/>
    </source>
</evidence>
<keyword evidence="3" id="KW-1185">Reference proteome</keyword>
<feature type="compositionally biased region" description="Polar residues" evidence="1">
    <location>
        <begin position="12"/>
        <end position="21"/>
    </location>
</feature>
<feature type="region of interest" description="Disordered" evidence="1">
    <location>
        <begin position="94"/>
        <end position="113"/>
    </location>
</feature>
<gene>
    <name evidence="2" type="ORF">FHX48_000273</name>
</gene>
<reference evidence="2 3" key="1">
    <citation type="submission" date="2020-07" db="EMBL/GenBank/DDBJ databases">
        <title>Sequencing the genomes of 1000 actinobacteria strains.</title>
        <authorList>
            <person name="Klenk H.-P."/>
        </authorList>
    </citation>
    <scope>NUCLEOTIDE SEQUENCE [LARGE SCALE GENOMIC DNA]</scope>
    <source>
        <strain evidence="2 3">DSM 27576</strain>
    </source>
</reference>
<sequence length="113" mass="12611">MSTMAGGGTIYDTVQSENAARSRNGGADRFALRRVDDGHWSIVDRKSQVANDVLAYISEVADEDSVTVSWCSRVPLRTRYATLDDVLTDLVEWSERSPGHSKPNRIPSYPPRR</sequence>
<comment type="caution">
    <text evidence="2">The sequence shown here is derived from an EMBL/GenBank/DDBJ whole genome shotgun (WGS) entry which is preliminary data.</text>
</comment>
<dbReference type="Proteomes" id="UP000526083">
    <property type="component" value="Unassembled WGS sequence"/>
</dbReference>
<feature type="region of interest" description="Disordered" evidence="1">
    <location>
        <begin position="1"/>
        <end position="27"/>
    </location>
</feature>